<proteinExistence type="predicted"/>
<dbReference type="Proteomes" id="UP001140949">
    <property type="component" value="Unassembled WGS sequence"/>
</dbReference>
<dbReference type="AlphaFoldDB" id="A0AAX6HH84"/>
<comment type="caution">
    <text evidence="1">The sequence shown here is derived from an EMBL/GenBank/DDBJ whole genome shotgun (WGS) entry which is preliminary data.</text>
</comment>
<keyword evidence="2" id="KW-1185">Reference proteome</keyword>
<sequence>MEMTLVDAWVEEDGDRRWWRSTCSHAMTISLPSSRRFRPRAFQDDHLLRLQSVQVISQDVGNIDTSRIASLKEIHENLPLLAFSFITGA</sequence>
<reference evidence="1" key="2">
    <citation type="submission" date="2023-04" db="EMBL/GenBank/DDBJ databases">
        <authorList>
            <person name="Bruccoleri R.E."/>
            <person name="Oakeley E.J."/>
            <person name="Faust A.-M."/>
            <person name="Dessus-Babus S."/>
            <person name="Altorfer M."/>
            <person name="Burckhardt D."/>
            <person name="Oertli M."/>
            <person name="Naumann U."/>
            <person name="Petersen F."/>
            <person name="Wong J."/>
        </authorList>
    </citation>
    <scope>NUCLEOTIDE SEQUENCE</scope>
    <source>
        <strain evidence="1">GSM-AAB239-AS_SAM_17_03QT</strain>
        <tissue evidence="1">Leaf</tissue>
    </source>
</reference>
<gene>
    <name evidence="1" type="ORF">M6B38_311145</name>
</gene>
<accession>A0AAX6HH84</accession>
<name>A0AAX6HH84_IRIPA</name>
<evidence type="ECO:0000313" key="1">
    <source>
        <dbReference type="EMBL" id="KAJ6839931.1"/>
    </source>
</evidence>
<reference evidence="1" key="1">
    <citation type="journal article" date="2023" name="GigaByte">
        <title>Genome assembly of the bearded iris, Iris pallida Lam.</title>
        <authorList>
            <person name="Bruccoleri R.E."/>
            <person name="Oakeley E.J."/>
            <person name="Faust A.M.E."/>
            <person name="Altorfer M."/>
            <person name="Dessus-Babus S."/>
            <person name="Burckhardt D."/>
            <person name="Oertli M."/>
            <person name="Naumann U."/>
            <person name="Petersen F."/>
            <person name="Wong J."/>
        </authorList>
    </citation>
    <scope>NUCLEOTIDE SEQUENCE</scope>
    <source>
        <strain evidence="1">GSM-AAB239-AS_SAM_17_03QT</strain>
    </source>
</reference>
<protein>
    <submittedName>
        <fullName evidence="1">Uncharacterized protein</fullName>
    </submittedName>
</protein>
<organism evidence="1 2">
    <name type="scientific">Iris pallida</name>
    <name type="common">Sweet iris</name>
    <dbReference type="NCBI Taxonomy" id="29817"/>
    <lineage>
        <taxon>Eukaryota</taxon>
        <taxon>Viridiplantae</taxon>
        <taxon>Streptophyta</taxon>
        <taxon>Embryophyta</taxon>
        <taxon>Tracheophyta</taxon>
        <taxon>Spermatophyta</taxon>
        <taxon>Magnoliopsida</taxon>
        <taxon>Liliopsida</taxon>
        <taxon>Asparagales</taxon>
        <taxon>Iridaceae</taxon>
        <taxon>Iridoideae</taxon>
        <taxon>Irideae</taxon>
        <taxon>Iris</taxon>
    </lineage>
</organism>
<dbReference type="EMBL" id="JANAVB010009598">
    <property type="protein sequence ID" value="KAJ6839931.1"/>
    <property type="molecule type" value="Genomic_DNA"/>
</dbReference>
<evidence type="ECO:0000313" key="2">
    <source>
        <dbReference type="Proteomes" id="UP001140949"/>
    </source>
</evidence>